<protein>
    <recommendedName>
        <fullName evidence="3">DUF1572 domain-containing protein</fullName>
    </recommendedName>
</protein>
<comment type="caution">
    <text evidence="1">The sequence shown here is derived from an EMBL/GenBank/DDBJ whole genome shotgun (WGS) entry which is preliminary data.</text>
</comment>
<evidence type="ECO:0008006" key="3">
    <source>
        <dbReference type="Google" id="ProtNLM"/>
    </source>
</evidence>
<dbReference type="Gene3D" id="1.20.120.450">
    <property type="entry name" value="dinb family like domain"/>
    <property type="match status" value="1"/>
</dbReference>
<dbReference type="Proteomes" id="UP000076715">
    <property type="component" value="Unassembled WGS sequence"/>
</dbReference>
<sequence>MKLNSYLSNRLKEVFTEGKWVTGTNFKKEIFDLEWDDALKKVESLNTIADITFHIHYYISGVIQVFEGGTLDIKDKFSFDAPPIKNQQDWRNLVDKFCSDSEKFINLVHTMPEEKLLSNFVDQKYGSYLRNIDAMIEHTYYHLGQVILIKKHLKKDI</sequence>
<keyword evidence="2" id="KW-1185">Reference proteome</keyword>
<gene>
    <name evidence="1" type="ORF">AWE51_23415</name>
</gene>
<dbReference type="AlphaFoldDB" id="A0A162CRJ6"/>
<dbReference type="OrthoDB" id="9814103at2"/>
<organism evidence="1 2">
    <name type="scientific">Aquimarina aggregata</name>
    <dbReference type="NCBI Taxonomy" id="1642818"/>
    <lineage>
        <taxon>Bacteria</taxon>
        <taxon>Pseudomonadati</taxon>
        <taxon>Bacteroidota</taxon>
        <taxon>Flavobacteriia</taxon>
        <taxon>Flavobacteriales</taxon>
        <taxon>Flavobacteriaceae</taxon>
        <taxon>Aquimarina</taxon>
    </lineage>
</organism>
<evidence type="ECO:0000313" key="2">
    <source>
        <dbReference type="Proteomes" id="UP000076715"/>
    </source>
</evidence>
<proteinExistence type="predicted"/>
<dbReference type="InterPro" id="IPR034660">
    <property type="entry name" value="DinB/YfiT-like"/>
</dbReference>
<name>A0A162CRJ6_9FLAO</name>
<evidence type="ECO:0000313" key="1">
    <source>
        <dbReference type="EMBL" id="KZS41104.1"/>
    </source>
</evidence>
<dbReference type="EMBL" id="LQRT01000007">
    <property type="protein sequence ID" value="KZS41104.1"/>
    <property type="molecule type" value="Genomic_DNA"/>
</dbReference>
<reference evidence="1 2" key="1">
    <citation type="submission" date="2016-01" db="EMBL/GenBank/DDBJ databases">
        <title>The draft genome sequence of Aquimarina sp. RZW4-3-2.</title>
        <authorList>
            <person name="Wang Y."/>
        </authorList>
    </citation>
    <scope>NUCLEOTIDE SEQUENCE [LARGE SCALE GENOMIC DNA]</scope>
    <source>
        <strain evidence="1 2">RZW4-3-2</strain>
    </source>
</reference>
<dbReference type="RefSeq" id="WP_066312906.1">
    <property type="nucleotide sequence ID" value="NZ_CANLSS010000024.1"/>
</dbReference>
<dbReference type="STRING" id="1642818.AWE51_23415"/>
<dbReference type="SUPFAM" id="SSF109854">
    <property type="entry name" value="DinB/YfiT-like putative metalloenzymes"/>
    <property type="match status" value="1"/>
</dbReference>
<accession>A0A162CRJ6</accession>